<sequence>MWIKFLEEQPFDVEPVKSETFRLFDLRRAGQLGKFLTVFSSIEYAFAARRFTLNAHTARKTLLGLCKREFLLILRNVPGKEAAQRCPTTITLVAIMAAAVSEAWMRVENEAAESLGRVALVMEGKNVGTRLRAGKKRFHIEPLN</sequence>
<name>A0ABQ7J500_9APIC</name>
<organism evidence="1 2">
    <name type="scientific">Cardiosporidium cionae</name>
    <dbReference type="NCBI Taxonomy" id="476202"/>
    <lineage>
        <taxon>Eukaryota</taxon>
        <taxon>Sar</taxon>
        <taxon>Alveolata</taxon>
        <taxon>Apicomplexa</taxon>
        <taxon>Aconoidasida</taxon>
        <taxon>Nephromycida</taxon>
        <taxon>Cardiosporidium</taxon>
    </lineage>
</organism>
<evidence type="ECO:0000313" key="1">
    <source>
        <dbReference type="EMBL" id="KAF8819101.1"/>
    </source>
</evidence>
<dbReference type="Proteomes" id="UP000823046">
    <property type="component" value="Unassembled WGS sequence"/>
</dbReference>
<keyword evidence="2" id="KW-1185">Reference proteome</keyword>
<evidence type="ECO:0000313" key="2">
    <source>
        <dbReference type="Proteomes" id="UP000823046"/>
    </source>
</evidence>
<gene>
    <name evidence="1" type="ORF">IE077_001666</name>
</gene>
<reference evidence="1 2" key="1">
    <citation type="journal article" date="2020" name="bioRxiv">
        <title>Metabolic contributions of an alphaproteobacterial endosymbiont in the apicomplexan Cardiosporidium cionae.</title>
        <authorList>
            <person name="Hunter E.S."/>
            <person name="Paight C.J."/>
            <person name="Lane C.E."/>
        </authorList>
    </citation>
    <scope>NUCLEOTIDE SEQUENCE [LARGE SCALE GENOMIC DNA]</scope>
    <source>
        <strain evidence="1">ESH_2018</strain>
    </source>
</reference>
<dbReference type="EMBL" id="JADAQX010000960">
    <property type="protein sequence ID" value="KAF8819101.1"/>
    <property type="molecule type" value="Genomic_DNA"/>
</dbReference>
<accession>A0ABQ7J500</accession>
<comment type="caution">
    <text evidence="1">The sequence shown here is derived from an EMBL/GenBank/DDBJ whole genome shotgun (WGS) entry which is preliminary data.</text>
</comment>
<proteinExistence type="predicted"/>
<protein>
    <submittedName>
        <fullName evidence="1">Uncharacterized protein</fullName>
    </submittedName>
</protein>